<accession>A0A2K4WD15</accession>
<protein>
    <submittedName>
        <fullName evidence="1">Uncharacterized protein</fullName>
    </submittedName>
</protein>
<dbReference type="EMBL" id="LT963408">
    <property type="protein sequence ID" value="SOS33772.1"/>
    <property type="molecule type" value="Genomic_DNA"/>
</dbReference>
<name>A0A2K4WD15_9PSED</name>
<gene>
    <name evidence="1" type="ORF">CFBP6411_02415</name>
</gene>
<sequence length="30" mass="3462">MSGVNFMLFLGCFLLEWSFDKDHLAEKIGI</sequence>
<evidence type="ECO:0000313" key="1">
    <source>
        <dbReference type="EMBL" id="SOS33772.1"/>
    </source>
</evidence>
<dbReference type="Proteomes" id="UP000238093">
    <property type="component" value="Chromosome I"/>
</dbReference>
<reference evidence="1 2" key="1">
    <citation type="submission" date="2017-11" db="EMBL/GenBank/DDBJ databases">
        <authorList>
            <person name="Han C.G."/>
        </authorList>
    </citation>
    <scope>NUCLEOTIDE SEQUENCE [LARGE SCALE GENOMIC DNA]</scope>
    <source>
        <strain evidence="1">CFBP6411</strain>
    </source>
</reference>
<evidence type="ECO:0000313" key="2">
    <source>
        <dbReference type="Proteomes" id="UP000238093"/>
    </source>
</evidence>
<dbReference type="AlphaFoldDB" id="A0A2K4WD15"/>
<organism evidence="1 2">
    <name type="scientific">Pseudomonas syringae group genomosp. 3</name>
    <dbReference type="NCBI Taxonomy" id="251701"/>
    <lineage>
        <taxon>Bacteria</taxon>
        <taxon>Pseudomonadati</taxon>
        <taxon>Pseudomonadota</taxon>
        <taxon>Gammaproteobacteria</taxon>
        <taxon>Pseudomonadales</taxon>
        <taxon>Pseudomonadaceae</taxon>
        <taxon>Pseudomonas</taxon>
    </lineage>
</organism>
<proteinExistence type="predicted"/>